<evidence type="ECO:0008006" key="3">
    <source>
        <dbReference type="Google" id="ProtNLM"/>
    </source>
</evidence>
<dbReference type="Gene3D" id="2.30.140.50">
    <property type="entry name" value="Protein of unknown function DUF2790"/>
    <property type="match status" value="1"/>
</dbReference>
<protein>
    <recommendedName>
        <fullName evidence="3">DUF2790 domain-containing protein</fullName>
    </recommendedName>
</protein>
<dbReference type="EMBL" id="CP003071">
    <property type="protein sequence ID" value="AGA86716.1"/>
    <property type="molecule type" value="Genomic_DNA"/>
</dbReference>
<dbReference type="InterPro" id="IPR021245">
    <property type="entry name" value="DUF2790"/>
</dbReference>
<proteinExistence type="predicted"/>
<dbReference type="KEGG" id="psh:Psest_2182"/>
<dbReference type="STRING" id="644801.Psest_2182"/>
<evidence type="ECO:0000313" key="1">
    <source>
        <dbReference type="EMBL" id="AGA86716.1"/>
    </source>
</evidence>
<organism evidence="1 2">
    <name type="scientific">Stutzerimonas stutzeri RCH2</name>
    <dbReference type="NCBI Taxonomy" id="644801"/>
    <lineage>
        <taxon>Bacteria</taxon>
        <taxon>Pseudomonadati</taxon>
        <taxon>Pseudomonadota</taxon>
        <taxon>Gammaproteobacteria</taxon>
        <taxon>Pseudomonadales</taxon>
        <taxon>Pseudomonadaceae</taxon>
        <taxon>Stutzerimonas</taxon>
    </lineage>
</organism>
<sequence length="100" mass="11172">MQRNACLRRHNDLGEQALWRLSVNKLIWIAGLALSAQLAYAADEPKAYQYGDKLDIAKVISMDVPAGGCEVVTARMTYVDSKGETHETTYLRQGPDCHDF</sequence>
<dbReference type="eggNOG" id="ENOG502ZNU1">
    <property type="taxonomic scope" value="Bacteria"/>
</dbReference>
<dbReference type="HOGENOM" id="CLU_163360_1_0_6"/>
<reference evidence="1 2" key="1">
    <citation type="submission" date="2011-10" db="EMBL/GenBank/DDBJ databases">
        <title>Complete sequence of chromosome of Pseudomonas stutzeri RCH2.</title>
        <authorList>
            <consortium name="US DOE Joint Genome Institute"/>
            <person name="Lucas S."/>
            <person name="Han J."/>
            <person name="Lapidus A."/>
            <person name="Cheng J.-F."/>
            <person name="Goodwin L."/>
            <person name="Pitluck S."/>
            <person name="Peters L."/>
            <person name="Ovchinnikova G."/>
            <person name="Zeytun A."/>
            <person name="Lu M."/>
            <person name="Detter J.C."/>
            <person name="Han C."/>
            <person name="Tapia R."/>
            <person name="Land M."/>
            <person name="Hauser L."/>
            <person name="Kyrpides N."/>
            <person name="Ivanova N."/>
            <person name="Pagani I."/>
            <person name="Chakraborty R."/>
            <person name="Arkin A."/>
            <person name="Dehal P."/>
            <person name="Wall J."/>
            <person name="Hazen T."/>
            <person name="Woyke T."/>
        </authorList>
    </citation>
    <scope>NUCLEOTIDE SEQUENCE [LARGE SCALE GENOMIC DNA]</scope>
    <source>
        <strain evidence="1 2">RCH2</strain>
    </source>
</reference>
<evidence type="ECO:0000313" key="2">
    <source>
        <dbReference type="Proteomes" id="UP000010820"/>
    </source>
</evidence>
<gene>
    <name evidence="1" type="ORF">Psest_2182</name>
</gene>
<dbReference type="Pfam" id="PF10976">
    <property type="entry name" value="DUF2790"/>
    <property type="match status" value="1"/>
</dbReference>
<dbReference type="AlphaFoldDB" id="L0GL31"/>
<name>L0GL31_STUST</name>
<accession>L0GL31</accession>
<dbReference type="PATRIC" id="fig|644801.3.peg.2134"/>
<dbReference type="Proteomes" id="UP000010820">
    <property type="component" value="Chromosome"/>
</dbReference>